<evidence type="ECO:0000313" key="2">
    <source>
        <dbReference type="EMBL" id="ACR36018.1"/>
    </source>
</evidence>
<proteinExistence type="evidence at transcript level"/>
<sequence>MMGWNGTQRCTTITTSQRNVCGGAFHCPCSLQMRPVTRSLSSCLPPPEKKSAMFLWMMSPSKLSRTFRWLSLTLRGVPCHVSFRPPPPTSRLYPNPCASLSSPMNRRNAMYTGAIPSTNASKCRQKCCPKHLKTVSIHVAFSTSYGLGFTYRWLNVQPSCKSTLWSLMRWDTRNGTSPAIRHSEPAYGQLYGLNLQSSSCFSLLLYGWISVHPVLWYLHGSWSCSATFSRARHLMFPSSWRQVGQWFSTLCLQLEQIVWPFGHWSIGGRIELVHTGHSSKSFKPHSDDNATLASDADVDHGLLAESTSSMIPPSDSESPSSSPQSDSGTTVTMLLPGAIVKSSFQVRK</sequence>
<evidence type="ECO:0000256" key="1">
    <source>
        <dbReference type="SAM" id="MobiDB-lite"/>
    </source>
</evidence>
<accession>C4J4B8</accession>
<organism evidence="2">
    <name type="scientific">Zea mays</name>
    <name type="common">Maize</name>
    <dbReference type="NCBI Taxonomy" id="4577"/>
    <lineage>
        <taxon>Eukaryota</taxon>
        <taxon>Viridiplantae</taxon>
        <taxon>Streptophyta</taxon>
        <taxon>Embryophyta</taxon>
        <taxon>Tracheophyta</taxon>
        <taxon>Spermatophyta</taxon>
        <taxon>Magnoliopsida</taxon>
        <taxon>Liliopsida</taxon>
        <taxon>Poales</taxon>
        <taxon>Poaceae</taxon>
        <taxon>PACMAD clade</taxon>
        <taxon>Panicoideae</taxon>
        <taxon>Andropogonodae</taxon>
        <taxon>Andropogoneae</taxon>
        <taxon>Tripsacinae</taxon>
        <taxon>Zea</taxon>
    </lineage>
</organism>
<name>C4J4B8_MAIZE</name>
<feature type="compositionally biased region" description="Low complexity" evidence="1">
    <location>
        <begin position="306"/>
        <end position="327"/>
    </location>
</feature>
<protein>
    <submittedName>
        <fullName evidence="2">Uncharacterized protein</fullName>
    </submittedName>
</protein>
<feature type="region of interest" description="Disordered" evidence="1">
    <location>
        <begin position="306"/>
        <end position="330"/>
    </location>
</feature>
<reference evidence="2" key="2">
    <citation type="submission" date="2012-06" db="EMBL/GenBank/DDBJ databases">
        <authorList>
            <person name="Yu Y."/>
            <person name="Currie J."/>
            <person name="Lomeli R."/>
            <person name="Angelova A."/>
            <person name="Collura K."/>
            <person name="Wissotski M."/>
            <person name="Campos D."/>
            <person name="Kudrna D."/>
            <person name="Golser W."/>
            <person name="Ashely E."/>
            <person name="Descour A."/>
            <person name="Fernandes J."/>
            <person name="Soderlund C."/>
            <person name="Walbot V."/>
        </authorList>
    </citation>
    <scope>NUCLEOTIDE SEQUENCE</scope>
    <source>
        <strain evidence="2">B73</strain>
    </source>
</reference>
<dbReference type="AlphaFoldDB" id="C4J4B8"/>
<reference evidence="2" key="1">
    <citation type="journal article" date="2009" name="PLoS Genet.">
        <title>Sequencing, mapping, and analysis of 27,455 maize full-length cDNAs.</title>
        <authorList>
            <person name="Soderlund C."/>
            <person name="Descour A."/>
            <person name="Kudrna D."/>
            <person name="Bomhoff M."/>
            <person name="Boyd L."/>
            <person name="Currie J."/>
            <person name="Angelova A."/>
            <person name="Collura K."/>
            <person name="Wissotski M."/>
            <person name="Ashley E."/>
            <person name="Morrow D."/>
            <person name="Fernandes J."/>
            <person name="Walbot V."/>
            <person name="Yu Y."/>
        </authorList>
    </citation>
    <scope>NUCLEOTIDE SEQUENCE</scope>
    <source>
        <strain evidence="2">B73</strain>
    </source>
</reference>
<dbReference type="EMBL" id="BT085665">
    <property type="protein sequence ID" value="ACR36018.1"/>
    <property type="molecule type" value="mRNA"/>
</dbReference>